<accession>A0A4U1IGV9</accession>
<feature type="transmembrane region" description="Helical" evidence="1">
    <location>
        <begin position="118"/>
        <end position="142"/>
    </location>
</feature>
<sequence length="205" mass="20862">MTVALAVASSLGLAACTSHVTLAPADLPALANASPGPSGPFPTIPTKDGKRKVVYGHLTTVTVLRKGASTLVYPAPIRAAALGDRLVVRTRDDQREIPLAEITEVRASYDDYLVRDRVAGGVLVGTGMPFFVSGVVMGALGLTSKDMSGGAGAVVSLSGLGVAGLGLLMMLPGMQLAKSKPKTPEPEKAVTVSIGPSGARLEIGF</sequence>
<evidence type="ECO:0000256" key="2">
    <source>
        <dbReference type="SAM" id="SignalP"/>
    </source>
</evidence>
<evidence type="ECO:0000313" key="4">
    <source>
        <dbReference type="Proteomes" id="UP000309215"/>
    </source>
</evidence>
<organism evidence="3 4">
    <name type="scientific">Polyangium fumosum</name>
    <dbReference type="NCBI Taxonomy" id="889272"/>
    <lineage>
        <taxon>Bacteria</taxon>
        <taxon>Pseudomonadati</taxon>
        <taxon>Myxococcota</taxon>
        <taxon>Polyangia</taxon>
        <taxon>Polyangiales</taxon>
        <taxon>Polyangiaceae</taxon>
        <taxon>Polyangium</taxon>
    </lineage>
</organism>
<reference evidence="3 4" key="1">
    <citation type="submission" date="2019-04" db="EMBL/GenBank/DDBJ databases">
        <authorList>
            <person name="Li Y."/>
            <person name="Wang J."/>
        </authorList>
    </citation>
    <scope>NUCLEOTIDE SEQUENCE [LARGE SCALE GENOMIC DNA]</scope>
    <source>
        <strain evidence="3 4">DSM 14668</strain>
    </source>
</reference>
<proteinExistence type="predicted"/>
<keyword evidence="1" id="KW-1133">Transmembrane helix</keyword>
<dbReference type="OrthoDB" id="9876272at2"/>
<keyword evidence="4" id="KW-1185">Reference proteome</keyword>
<evidence type="ECO:0000256" key="1">
    <source>
        <dbReference type="SAM" id="Phobius"/>
    </source>
</evidence>
<keyword evidence="1" id="KW-0472">Membrane</keyword>
<dbReference type="AlphaFoldDB" id="A0A4U1IGV9"/>
<feature type="chain" id="PRO_5020785372" evidence="2">
    <location>
        <begin position="26"/>
        <end position="205"/>
    </location>
</feature>
<keyword evidence="2" id="KW-0732">Signal</keyword>
<feature type="signal peptide" evidence="2">
    <location>
        <begin position="1"/>
        <end position="25"/>
    </location>
</feature>
<dbReference type="EMBL" id="SSMQ01000128">
    <property type="protein sequence ID" value="TKC93039.1"/>
    <property type="molecule type" value="Genomic_DNA"/>
</dbReference>
<evidence type="ECO:0000313" key="3">
    <source>
        <dbReference type="EMBL" id="TKC93039.1"/>
    </source>
</evidence>
<gene>
    <name evidence="3" type="ORF">E8A74_49930</name>
</gene>
<feature type="transmembrane region" description="Helical" evidence="1">
    <location>
        <begin position="149"/>
        <end position="171"/>
    </location>
</feature>
<comment type="caution">
    <text evidence="3">The sequence shown here is derived from an EMBL/GenBank/DDBJ whole genome shotgun (WGS) entry which is preliminary data.</text>
</comment>
<dbReference type="Proteomes" id="UP000309215">
    <property type="component" value="Unassembled WGS sequence"/>
</dbReference>
<protein>
    <submittedName>
        <fullName evidence="3">Uncharacterized protein</fullName>
    </submittedName>
</protein>
<name>A0A4U1IGV9_9BACT</name>
<keyword evidence="1" id="KW-0812">Transmembrane</keyword>